<dbReference type="Pfam" id="PF07648">
    <property type="entry name" value="Kazal_2"/>
    <property type="match status" value="2"/>
</dbReference>
<feature type="region of interest" description="Disordered" evidence="1">
    <location>
        <begin position="1"/>
        <end position="87"/>
    </location>
</feature>
<dbReference type="InterPro" id="IPR036058">
    <property type="entry name" value="Kazal_dom_sf"/>
</dbReference>
<feature type="compositionally biased region" description="Acidic residues" evidence="1">
    <location>
        <begin position="372"/>
        <end position="385"/>
    </location>
</feature>
<protein>
    <recommendedName>
        <fullName evidence="2">Kazal-like domain-containing protein</fullName>
    </recommendedName>
</protein>
<feature type="region of interest" description="Disordered" evidence="1">
    <location>
        <begin position="186"/>
        <end position="543"/>
    </location>
</feature>
<dbReference type="SMART" id="SM00280">
    <property type="entry name" value="KAZAL"/>
    <property type="match status" value="2"/>
</dbReference>
<accession>A0AAU9WFX6</accession>
<feature type="compositionally biased region" description="Basic and acidic residues" evidence="1">
    <location>
        <begin position="186"/>
        <end position="206"/>
    </location>
</feature>
<dbReference type="PANTHER" id="PTHR13487">
    <property type="entry name" value="SERINE PROTEASE INHIBITOR"/>
    <property type="match status" value="1"/>
</dbReference>
<feature type="compositionally biased region" description="Basic residues" evidence="1">
    <location>
        <begin position="504"/>
        <end position="516"/>
    </location>
</feature>
<dbReference type="EMBL" id="CALNXJ010000013">
    <property type="protein sequence ID" value="CAH3112542.1"/>
    <property type="molecule type" value="Genomic_DNA"/>
</dbReference>
<proteinExistence type="predicted"/>
<feature type="domain" description="Kazal-like" evidence="2">
    <location>
        <begin position="738"/>
        <end position="787"/>
    </location>
</feature>
<reference evidence="3 4" key="1">
    <citation type="submission" date="2022-05" db="EMBL/GenBank/DDBJ databases">
        <authorList>
            <consortium name="Genoscope - CEA"/>
            <person name="William W."/>
        </authorList>
    </citation>
    <scope>NUCLEOTIDE SEQUENCE [LARGE SCALE GENOMIC DNA]</scope>
</reference>
<feature type="domain" description="Kazal-like" evidence="2">
    <location>
        <begin position="817"/>
        <end position="872"/>
    </location>
</feature>
<evidence type="ECO:0000256" key="1">
    <source>
        <dbReference type="SAM" id="MobiDB-lite"/>
    </source>
</evidence>
<dbReference type="PROSITE" id="PS51465">
    <property type="entry name" value="KAZAL_2"/>
    <property type="match status" value="2"/>
</dbReference>
<evidence type="ECO:0000313" key="4">
    <source>
        <dbReference type="Proteomes" id="UP001159428"/>
    </source>
</evidence>
<dbReference type="GO" id="GO:0005886">
    <property type="term" value="C:plasma membrane"/>
    <property type="evidence" value="ECO:0007669"/>
    <property type="project" value="TreeGrafter"/>
</dbReference>
<feature type="compositionally biased region" description="Basic and acidic residues" evidence="1">
    <location>
        <begin position="386"/>
        <end position="436"/>
    </location>
</feature>
<feature type="compositionally biased region" description="Basic and acidic residues" evidence="1">
    <location>
        <begin position="325"/>
        <end position="337"/>
    </location>
</feature>
<dbReference type="SUPFAM" id="SSF100895">
    <property type="entry name" value="Kazal-type serine protease inhibitors"/>
    <property type="match status" value="2"/>
</dbReference>
<dbReference type="InterPro" id="IPR002350">
    <property type="entry name" value="Kazal_dom"/>
</dbReference>
<dbReference type="Proteomes" id="UP001159428">
    <property type="component" value="Unassembled WGS sequence"/>
</dbReference>
<dbReference type="InterPro" id="IPR026112">
    <property type="entry name" value="AMN"/>
</dbReference>
<sequence length="1146" mass="129210">MADAEETPAEAPAEGEQPAEDAAAPAEEGGEKPAEENANEGGAQDGEGGDKDAAKEGEGEADEKKDPEKPATSDCLPEKKDEEKKIEEEEQGCCCITNFKAVIHKMLLPRRLATIFIIVVLLDPSQIESEGHRRTRGNVCSYISFGKTDHNDGDFLIDIPRKEARLNREDKLTNNADDPLEHARQRHLHEQHVKEKSATHHAKEPGQEIEEHDSSGIEDDRGNNRDEENRVEVSGSRLEDDEGEGEGRSGDESHADVQEINHHTHQIHSREDSKLKVGKRLDQHRDEGDDFGYITDENDTNSERDVEASRSGERHHHVKKNIAGEGDRVEQSGKEEIYEGSDLQTSSEWKEREASLLSPDEEDSSGARDLPEVDDSDEIPEEENDGKESERSGEEYIEEFKGEDQDSKEKNVGLKGAKDKIKLELEKSSEGPDSKRKEQKTRRKNNEIKKPLKTTIGGEKKIEQIRKPLAGKKGSISVDKTLTQNHRKVKVHTGTDLSQEKNKFFPRGKTNKKTKSRLSNAYRDRQKRKTRRDGSKSRPPEGLLRANDFYIDEINEPVEKLVPLETDEGNSDGEFAGGDNKNLKKRAEDGYGQKFRMGNSRRLLQFNNESDNSEPRPALPIDCIHPLLLDAIKENTIIYIRAECRLCHCKLGQFVCNRKPDNCDEHPRKPCTMANGQLTDGERHSDGCNNCICRNGELLCTRLRCFSSNYNYTNYQMLFGKQYTPGDPQKAMMNERLVRGKDPCMECDDEPVAPVCGPNWKTYRSMCHALRCGGFTVDDVKGGKCGGLFACIDVKCGEHQICVADKRGPCLTNTDRDGNSIECPQHQCVSTRVNCSAAPKEVICGEDQKTYTNRCTMFTSGISLAYYGQCKLECYVDDEKMCGVNGVTFKSICHASVHNNYVDYPGMCDDVDPKYNIDFNKKPFHEYVNPRCKTVEVIGKCAPVDCQNYVIPEGSCCPVCGTAVSIRLDTAVRDMAVNDKVQPLKDLNRVDPIFLELKNLSDRFGGFDKCQLTADLVDTHDISVVFKPIKTQDLDACKQVAEILVAFINSPAKSELEPTKAMLAVAVLKDRSRTFLPRAEYMMAKRRKKRSEHHEHEPFYYEYDDDDYYTYEFSEGNRKRIQLNLLFLTFSSLFCSTNLIFNCNLI</sequence>
<feature type="compositionally biased region" description="Basic and acidic residues" evidence="1">
    <location>
        <begin position="48"/>
        <end position="87"/>
    </location>
</feature>
<dbReference type="Gene3D" id="3.30.60.30">
    <property type="match status" value="1"/>
</dbReference>
<feature type="compositionally biased region" description="Basic and acidic residues" evidence="1">
    <location>
        <begin position="245"/>
        <end position="287"/>
    </location>
</feature>
<dbReference type="GO" id="GO:0008191">
    <property type="term" value="F:metalloendopeptidase inhibitor activity"/>
    <property type="evidence" value="ECO:0007669"/>
    <property type="project" value="InterPro"/>
</dbReference>
<keyword evidence="4" id="KW-1185">Reference proteome</keyword>
<gene>
    <name evidence="3" type="ORF">PMEA_00004547</name>
</gene>
<name>A0AAU9WFX6_9CNID</name>
<feature type="compositionally biased region" description="Basic and acidic residues" evidence="1">
    <location>
        <begin position="301"/>
        <end position="312"/>
    </location>
</feature>
<evidence type="ECO:0000313" key="3">
    <source>
        <dbReference type="EMBL" id="CAH3112542.1"/>
    </source>
</evidence>
<dbReference type="PANTHER" id="PTHR13487:SF3">
    <property type="entry name" value="REVERSION-INDUCING CYSTEINE-RICH PROTEIN WITH KAZAL MOTIFS"/>
    <property type="match status" value="1"/>
</dbReference>
<dbReference type="Pfam" id="PF14828">
    <property type="entry name" value="Amnionless"/>
    <property type="match status" value="1"/>
</dbReference>
<organism evidence="3 4">
    <name type="scientific">Pocillopora meandrina</name>
    <dbReference type="NCBI Taxonomy" id="46732"/>
    <lineage>
        <taxon>Eukaryota</taxon>
        <taxon>Metazoa</taxon>
        <taxon>Cnidaria</taxon>
        <taxon>Anthozoa</taxon>
        <taxon>Hexacorallia</taxon>
        <taxon>Scleractinia</taxon>
        <taxon>Astrocoeniina</taxon>
        <taxon>Pocilloporidae</taxon>
        <taxon>Pocillopora</taxon>
    </lineage>
</organism>
<dbReference type="GO" id="GO:0030198">
    <property type="term" value="P:extracellular matrix organization"/>
    <property type="evidence" value="ECO:0007669"/>
    <property type="project" value="TreeGrafter"/>
</dbReference>
<evidence type="ECO:0000259" key="2">
    <source>
        <dbReference type="PROSITE" id="PS51465"/>
    </source>
</evidence>
<feature type="compositionally biased region" description="Basic and acidic residues" evidence="1">
    <location>
        <begin position="212"/>
        <end position="231"/>
    </location>
</feature>
<dbReference type="AlphaFoldDB" id="A0AAU9WFX6"/>
<feature type="compositionally biased region" description="Low complexity" evidence="1">
    <location>
        <begin position="9"/>
        <end position="27"/>
    </location>
</feature>
<comment type="caution">
    <text evidence="3">The sequence shown here is derived from an EMBL/GenBank/DDBJ whole genome shotgun (WGS) entry which is preliminary data.</text>
</comment>
<dbReference type="InterPro" id="IPR039016">
    <property type="entry name" value="RECK"/>
</dbReference>